<accession>A0A483CUA4</accession>
<evidence type="ECO:0000256" key="6">
    <source>
        <dbReference type="ARBA" id="ARBA00022723"/>
    </source>
</evidence>
<keyword evidence="5 11" id="KW-0808">Transferase</keyword>
<dbReference type="GO" id="GO:0031071">
    <property type="term" value="F:cysteine desulfurase activity"/>
    <property type="evidence" value="ECO:0007669"/>
    <property type="project" value="UniProtKB-EC"/>
</dbReference>
<dbReference type="Proteomes" id="UP000292580">
    <property type="component" value="Unassembled WGS sequence"/>
</dbReference>
<dbReference type="FunFam" id="3.40.640.10:FF:000084">
    <property type="entry name" value="IscS-like cysteine desulfurase"/>
    <property type="match status" value="1"/>
</dbReference>
<dbReference type="Pfam" id="PF00266">
    <property type="entry name" value="Aminotran_5"/>
    <property type="match status" value="1"/>
</dbReference>
<evidence type="ECO:0000259" key="12">
    <source>
        <dbReference type="Pfam" id="PF00266"/>
    </source>
</evidence>
<dbReference type="PANTHER" id="PTHR11601">
    <property type="entry name" value="CYSTEINE DESULFURYLASE FAMILY MEMBER"/>
    <property type="match status" value="1"/>
</dbReference>
<dbReference type="EMBL" id="PGCL01000002">
    <property type="protein sequence ID" value="TAJ44467.1"/>
    <property type="molecule type" value="Genomic_DNA"/>
</dbReference>
<dbReference type="InterPro" id="IPR015422">
    <property type="entry name" value="PyrdxlP-dep_Trfase_small"/>
</dbReference>
<evidence type="ECO:0000256" key="5">
    <source>
        <dbReference type="ARBA" id="ARBA00022679"/>
    </source>
</evidence>
<dbReference type="EC" id="2.8.1.7" evidence="4 11"/>
<sequence>MSSNTLRYFDHSATTPTHPDVLAAMLPYFTERFGNPSSHYGIAGDSRAAVRKARAQVAAAIGASPEEIFFTAGGTESDNWAIKGVALAHPEGRGHIITTAIEHHAVLHTVDWLENLGYTVTRLPVDCYGRVDPGDVEEAIKDDTILISVMTANNEVGTIQPIRRIGEIARRVGVAFHTDAVQAIGNIPIDVEQDRIDLLSLSAHKFYGPKGVGALYIRQGTVVDTLIHGGAQESGRRAGTENLPGIVGLGAAIERACRDIPAHNARILAMRDRLLRGILEQIPNVHLNGHSEERLAGNLNLSFDGVDGEALLTMLGMRGVCASTGSACSSGSESPSHVLTALGVPPSRARSSLRLSLGDLNDEEDIDTLLALLPDAVARLRRLSGTGA</sequence>
<dbReference type="InterPro" id="IPR015424">
    <property type="entry name" value="PyrdxlP-dep_Trfase"/>
</dbReference>
<dbReference type="GO" id="GO:0030170">
    <property type="term" value="F:pyridoxal phosphate binding"/>
    <property type="evidence" value="ECO:0007669"/>
    <property type="project" value="InterPro"/>
</dbReference>
<dbReference type="GO" id="GO:0006520">
    <property type="term" value="P:amino acid metabolic process"/>
    <property type="evidence" value="ECO:0007669"/>
    <property type="project" value="InterPro"/>
</dbReference>
<dbReference type="NCBIfam" id="NF002806">
    <property type="entry name" value="PRK02948.1"/>
    <property type="match status" value="1"/>
</dbReference>
<feature type="domain" description="Aminotransferase class V" evidence="12">
    <location>
        <begin position="8"/>
        <end position="369"/>
    </location>
</feature>
<dbReference type="PANTHER" id="PTHR11601:SF34">
    <property type="entry name" value="CYSTEINE DESULFURASE"/>
    <property type="match status" value="1"/>
</dbReference>
<comment type="caution">
    <text evidence="13">The sequence shown here is derived from an EMBL/GenBank/DDBJ whole genome shotgun (WGS) entry which is preliminary data.</text>
</comment>
<dbReference type="Gene3D" id="3.40.640.10">
    <property type="entry name" value="Type I PLP-dependent aspartate aminotransferase-like (Major domain)"/>
    <property type="match status" value="1"/>
</dbReference>
<keyword evidence="8 11" id="KW-0408">Iron</keyword>
<evidence type="ECO:0000256" key="8">
    <source>
        <dbReference type="ARBA" id="ARBA00023004"/>
    </source>
</evidence>
<evidence type="ECO:0000256" key="3">
    <source>
        <dbReference type="ARBA" id="ARBA00011738"/>
    </source>
</evidence>
<evidence type="ECO:0000256" key="9">
    <source>
        <dbReference type="ARBA" id="ARBA00023014"/>
    </source>
</evidence>
<dbReference type="InterPro" id="IPR015421">
    <property type="entry name" value="PyrdxlP-dep_Trfase_major"/>
</dbReference>
<evidence type="ECO:0000256" key="2">
    <source>
        <dbReference type="ARBA" id="ARBA00006490"/>
    </source>
</evidence>
<evidence type="ECO:0000256" key="4">
    <source>
        <dbReference type="ARBA" id="ARBA00012239"/>
    </source>
</evidence>
<dbReference type="AlphaFoldDB" id="A0A483CUA4"/>
<name>A0A483CUA4_9EURY</name>
<keyword evidence="7 11" id="KW-0663">Pyridoxal phosphate</keyword>
<dbReference type="SUPFAM" id="SSF53383">
    <property type="entry name" value="PLP-dependent transferases"/>
    <property type="match status" value="1"/>
</dbReference>
<proteinExistence type="inferred from homology"/>
<dbReference type="Gene3D" id="3.90.1150.10">
    <property type="entry name" value="Aspartate Aminotransferase, domain 1"/>
    <property type="match status" value="1"/>
</dbReference>
<comment type="cofactor">
    <cofactor evidence="1 10">
        <name>pyridoxal 5'-phosphate</name>
        <dbReference type="ChEBI" id="CHEBI:597326"/>
    </cofactor>
</comment>
<protein>
    <recommendedName>
        <fullName evidence="4 11">Cysteine desulfurase</fullName>
        <ecNumber evidence="4 11">2.8.1.7</ecNumber>
    </recommendedName>
    <alternativeName>
        <fullName evidence="11">Nitrogenase metalloclusters biosynthesis protein NifS</fullName>
    </alternativeName>
</protein>
<organism evidence="13 14">
    <name type="scientific">Methanofollis fontis</name>
    <dbReference type="NCBI Taxonomy" id="2052832"/>
    <lineage>
        <taxon>Archaea</taxon>
        <taxon>Methanobacteriati</taxon>
        <taxon>Methanobacteriota</taxon>
        <taxon>Stenosarchaea group</taxon>
        <taxon>Methanomicrobia</taxon>
        <taxon>Methanomicrobiales</taxon>
        <taxon>Methanomicrobiaceae</taxon>
        <taxon>Methanofollis</taxon>
    </lineage>
</organism>
<dbReference type="GO" id="GO:0051536">
    <property type="term" value="F:iron-sulfur cluster binding"/>
    <property type="evidence" value="ECO:0007669"/>
    <property type="project" value="UniProtKB-KW"/>
</dbReference>
<evidence type="ECO:0000313" key="14">
    <source>
        <dbReference type="Proteomes" id="UP000292580"/>
    </source>
</evidence>
<dbReference type="RefSeq" id="WP_130646258.1">
    <property type="nucleotide sequence ID" value="NZ_PGCL01000002.1"/>
</dbReference>
<evidence type="ECO:0000256" key="1">
    <source>
        <dbReference type="ARBA" id="ARBA00001933"/>
    </source>
</evidence>
<dbReference type="GO" id="GO:0046872">
    <property type="term" value="F:metal ion binding"/>
    <property type="evidence" value="ECO:0007669"/>
    <property type="project" value="UniProtKB-KW"/>
</dbReference>
<keyword evidence="6 11" id="KW-0479">Metal-binding</keyword>
<dbReference type="Gene3D" id="1.10.260.50">
    <property type="match status" value="1"/>
</dbReference>
<dbReference type="InterPro" id="IPR020578">
    <property type="entry name" value="Aminotrans_V_PyrdxlP_BS"/>
</dbReference>
<comment type="subunit">
    <text evidence="3">Homodimer.</text>
</comment>
<dbReference type="InterPro" id="IPR016454">
    <property type="entry name" value="Cysteine_dSase"/>
</dbReference>
<reference evidence="13 14" key="1">
    <citation type="submission" date="2017-11" db="EMBL/GenBank/DDBJ databases">
        <title>Isolation and Characterization of Methanofollis Species from Methane Seep Offshore SW Taiwan.</title>
        <authorList>
            <person name="Teng N.-H."/>
            <person name="Lai M.-C."/>
            <person name="Chen S.-C."/>
        </authorList>
    </citation>
    <scope>NUCLEOTIDE SEQUENCE [LARGE SCALE GENOMIC DNA]</scope>
    <source>
        <strain evidence="13 14">FWC-SCC2</strain>
    </source>
</reference>
<dbReference type="InterPro" id="IPR017772">
    <property type="entry name" value="Cys_deSase_NifS_bac/arc"/>
</dbReference>
<dbReference type="PIRSF" id="PIRSF005572">
    <property type="entry name" value="NifS"/>
    <property type="match status" value="1"/>
</dbReference>
<dbReference type="PROSITE" id="PS00595">
    <property type="entry name" value="AA_TRANSFER_CLASS_5"/>
    <property type="match status" value="1"/>
</dbReference>
<gene>
    <name evidence="13" type="primary">nifS</name>
    <name evidence="13" type="ORF">CUJ86_03875</name>
</gene>
<dbReference type="InterPro" id="IPR000192">
    <property type="entry name" value="Aminotrans_V_dom"/>
</dbReference>
<comment type="catalytic activity">
    <reaction evidence="11">
        <text>(sulfur carrier)-H + L-cysteine = (sulfur carrier)-SH + L-alanine</text>
        <dbReference type="Rhea" id="RHEA:43892"/>
        <dbReference type="Rhea" id="RHEA-COMP:14737"/>
        <dbReference type="Rhea" id="RHEA-COMP:14739"/>
        <dbReference type="ChEBI" id="CHEBI:29917"/>
        <dbReference type="ChEBI" id="CHEBI:35235"/>
        <dbReference type="ChEBI" id="CHEBI:57972"/>
        <dbReference type="ChEBI" id="CHEBI:64428"/>
        <dbReference type="EC" id="2.8.1.7"/>
    </reaction>
</comment>
<evidence type="ECO:0000313" key="13">
    <source>
        <dbReference type="EMBL" id="TAJ44467.1"/>
    </source>
</evidence>
<evidence type="ECO:0000256" key="7">
    <source>
        <dbReference type="ARBA" id="ARBA00022898"/>
    </source>
</evidence>
<keyword evidence="9 11" id="KW-0411">Iron-sulfur</keyword>
<comment type="function">
    <text evidence="11">Catalyzes the removal of elemental sulfur atoms from cysteine to produce alanine.</text>
</comment>
<keyword evidence="14" id="KW-1185">Reference proteome</keyword>
<evidence type="ECO:0000256" key="11">
    <source>
        <dbReference type="RuleBase" id="RU364075"/>
    </source>
</evidence>
<dbReference type="NCBIfam" id="TIGR03402">
    <property type="entry name" value="FeS_nifS"/>
    <property type="match status" value="1"/>
</dbReference>
<comment type="similarity">
    <text evidence="2 11">Belongs to the class-V pyridoxal-phosphate-dependent aminotransferase family. NifS/IscS subfamily.</text>
</comment>
<evidence type="ECO:0000256" key="10">
    <source>
        <dbReference type="RuleBase" id="RU004504"/>
    </source>
</evidence>
<dbReference type="OrthoDB" id="9577at2157"/>